<keyword evidence="2" id="KW-1185">Reference proteome</keyword>
<dbReference type="InterPro" id="IPR036179">
    <property type="entry name" value="Ig-like_dom_sf"/>
</dbReference>
<dbReference type="AlphaFoldDB" id="S7PB70"/>
<reference evidence="1 2" key="1">
    <citation type="journal article" date="2013" name="Nat. Commun.">
        <title>Genome analysis reveals insights into physiology and longevity of the Brandt's bat Myotis brandtii.</title>
        <authorList>
            <person name="Seim I."/>
            <person name="Fang X."/>
            <person name="Xiong Z."/>
            <person name="Lobanov A.V."/>
            <person name="Huang Z."/>
            <person name="Ma S."/>
            <person name="Feng Y."/>
            <person name="Turanov A.A."/>
            <person name="Zhu Y."/>
            <person name="Lenz T.L."/>
            <person name="Gerashchenko M.V."/>
            <person name="Fan D."/>
            <person name="Hee Yim S."/>
            <person name="Yao X."/>
            <person name="Jordan D."/>
            <person name="Xiong Y."/>
            <person name="Ma Y."/>
            <person name="Lyapunov A.N."/>
            <person name="Chen G."/>
            <person name="Kulakova O.I."/>
            <person name="Sun Y."/>
            <person name="Lee S.G."/>
            <person name="Bronson R.T."/>
            <person name="Moskalev A.A."/>
            <person name="Sunyaev S.R."/>
            <person name="Zhang G."/>
            <person name="Krogh A."/>
            <person name="Wang J."/>
            <person name="Gladyshev V.N."/>
        </authorList>
    </citation>
    <scope>NUCLEOTIDE SEQUENCE [LARGE SCALE GENOMIC DNA]</scope>
</reference>
<dbReference type="EMBL" id="KE161705">
    <property type="protein sequence ID" value="EPQ04977.1"/>
    <property type="molecule type" value="Genomic_DNA"/>
</dbReference>
<dbReference type="SUPFAM" id="SSF48726">
    <property type="entry name" value="Immunoglobulin"/>
    <property type="match status" value="1"/>
</dbReference>
<name>S7PB70_MYOBR</name>
<organism evidence="1 2">
    <name type="scientific">Myotis brandtii</name>
    <name type="common">Brandt's bat</name>
    <dbReference type="NCBI Taxonomy" id="109478"/>
    <lineage>
        <taxon>Eukaryota</taxon>
        <taxon>Metazoa</taxon>
        <taxon>Chordata</taxon>
        <taxon>Craniata</taxon>
        <taxon>Vertebrata</taxon>
        <taxon>Euteleostomi</taxon>
        <taxon>Mammalia</taxon>
        <taxon>Eutheria</taxon>
        <taxon>Laurasiatheria</taxon>
        <taxon>Chiroptera</taxon>
        <taxon>Yangochiroptera</taxon>
        <taxon>Vespertilionidae</taxon>
        <taxon>Myotis</taxon>
    </lineage>
</organism>
<protein>
    <submittedName>
        <fullName evidence="1">Carcinoembryonic antigen-related cell adhesion molecule 21</fullName>
    </submittedName>
</protein>
<evidence type="ECO:0000313" key="2">
    <source>
        <dbReference type="Proteomes" id="UP000052978"/>
    </source>
</evidence>
<dbReference type="Proteomes" id="UP000052978">
    <property type="component" value="Unassembled WGS sequence"/>
</dbReference>
<sequence>MKYHNFIASRPWYSSEYLTGPKYSGREQINLEGSLIIRNVTVRDLGIYVVVAVLPNSRRVRGFGRLRVYRPVSVPTLLVSNTTVTENEDGVVMKCYTDEIYIQCYESAAQEEDEAVPGPQNPDHRPCQEKGCWELPV</sequence>
<dbReference type="Gene3D" id="2.60.40.10">
    <property type="entry name" value="Immunoglobulins"/>
    <property type="match status" value="1"/>
</dbReference>
<accession>S7PB70</accession>
<gene>
    <name evidence="1" type="ORF">D623_10000694</name>
</gene>
<dbReference type="InterPro" id="IPR013783">
    <property type="entry name" value="Ig-like_fold"/>
</dbReference>
<evidence type="ECO:0000313" key="1">
    <source>
        <dbReference type="EMBL" id="EPQ04977.1"/>
    </source>
</evidence>
<proteinExistence type="predicted"/>